<dbReference type="RefSeq" id="WP_127195259.1">
    <property type="nucleotide sequence ID" value="NZ_RZNY01000065.1"/>
</dbReference>
<dbReference type="OrthoDB" id="2608759at2"/>
<evidence type="ECO:0000256" key="1">
    <source>
        <dbReference type="SAM" id="MobiDB-lite"/>
    </source>
</evidence>
<feature type="signal peptide" evidence="2">
    <location>
        <begin position="1"/>
        <end position="31"/>
    </location>
</feature>
<feature type="region of interest" description="Disordered" evidence="1">
    <location>
        <begin position="31"/>
        <end position="76"/>
    </location>
</feature>
<keyword evidence="4" id="KW-1185">Reference proteome</keyword>
<dbReference type="EMBL" id="RZNY01000065">
    <property type="protein sequence ID" value="RUT37899.1"/>
    <property type="molecule type" value="Genomic_DNA"/>
</dbReference>
<evidence type="ECO:0000313" key="3">
    <source>
        <dbReference type="EMBL" id="RUT37899.1"/>
    </source>
</evidence>
<reference evidence="3 4" key="1">
    <citation type="submission" date="2018-12" db="EMBL/GenBank/DDBJ databases">
        <authorList>
            <person name="Sun L."/>
            <person name="Chen Z."/>
        </authorList>
    </citation>
    <scope>NUCLEOTIDE SEQUENCE [LARGE SCALE GENOMIC DNA]</scope>
    <source>
        <strain evidence="3 4">DSM 15890</strain>
    </source>
</reference>
<feature type="chain" id="PRO_5039125192" description="DUF3221 domain-containing protein" evidence="2">
    <location>
        <begin position="32"/>
        <end position="188"/>
    </location>
</feature>
<dbReference type="AlphaFoldDB" id="A0A3S1BYZ9"/>
<evidence type="ECO:0000256" key="2">
    <source>
        <dbReference type="SAM" id="SignalP"/>
    </source>
</evidence>
<sequence>MIFKKRTIQRRFHATLLLTCLLILLSGCTKTPTETQGTTPPAETPSQTESNTTNNVEQANPQANQPESTTSDAEGLPSGVTVKKVIKDEAIKNNYRKKVELLTDDGKRITITDASDKIVLRNLEYEGIITEATGNQVTVQVKNGGQQTLTIPSQVVIEDEDNLGLNKGVEIEWTLNTDGQIESVELED</sequence>
<dbReference type="PROSITE" id="PS51257">
    <property type="entry name" value="PROKAR_LIPOPROTEIN"/>
    <property type="match status" value="1"/>
</dbReference>
<protein>
    <recommendedName>
        <fullName evidence="5">DUF3221 domain-containing protein</fullName>
    </recommendedName>
</protein>
<accession>A0A3S1BYZ9</accession>
<feature type="compositionally biased region" description="Low complexity" evidence="1">
    <location>
        <begin position="31"/>
        <end position="45"/>
    </location>
</feature>
<proteinExistence type="predicted"/>
<gene>
    <name evidence="3" type="ORF">EJP82_27520</name>
</gene>
<organism evidence="3 4">
    <name type="scientific">Paenibacillus anaericanus</name>
    <dbReference type="NCBI Taxonomy" id="170367"/>
    <lineage>
        <taxon>Bacteria</taxon>
        <taxon>Bacillati</taxon>
        <taxon>Bacillota</taxon>
        <taxon>Bacilli</taxon>
        <taxon>Bacillales</taxon>
        <taxon>Paenibacillaceae</taxon>
        <taxon>Paenibacillus</taxon>
    </lineage>
</organism>
<feature type="compositionally biased region" description="Polar residues" evidence="1">
    <location>
        <begin position="46"/>
        <end position="72"/>
    </location>
</feature>
<keyword evidence="2" id="KW-0732">Signal</keyword>
<name>A0A3S1BYZ9_9BACL</name>
<evidence type="ECO:0000313" key="4">
    <source>
        <dbReference type="Proteomes" id="UP000279446"/>
    </source>
</evidence>
<comment type="caution">
    <text evidence="3">The sequence shown here is derived from an EMBL/GenBank/DDBJ whole genome shotgun (WGS) entry which is preliminary data.</text>
</comment>
<evidence type="ECO:0008006" key="5">
    <source>
        <dbReference type="Google" id="ProtNLM"/>
    </source>
</evidence>
<dbReference type="Proteomes" id="UP000279446">
    <property type="component" value="Unassembled WGS sequence"/>
</dbReference>